<evidence type="ECO:0000256" key="1">
    <source>
        <dbReference type="SAM" id="MobiDB-lite"/>
    </source>
</evidence>
<dbReference type="PANTHER" id="PTHR30619">
    <property type="entry name" value="DNA INTERNALIZATION/COMPETENCE PROTEIN COMEC/REC2"/>
    <property type="match status" value="1"/>
</dbReference>
<dbReference type="InterPro" id="IPR036866">
    <property type="entry name" value="RibonucZ/Hydroxyglut_hydro"/>
</dbReference>
<dbReference type="EMBL" id="CP027860">
    <property type="protein sequence ID" value="AVP97166.1"/>
    <property type="molecule type" value="Genomic_DNA"/>
</dbReference>
<dbReference type="AlphaFoldDB" id="A0A2P1PQP1"/>
<sequence>MAGLFHYFEQILKLDRSEIRYLDADLVFARLEDDSIYEAAYGDAVMDVTEEQDATTFIIVGGRLHGVRASVKNKLPLRDTPILRWSMIDVQQGDGLVLETARGEIVLIDGGDNKLYARHLAARYAGTSKALPLQPDAIIVTHGDADHFAGLSEIRKTENQKKIDPKNRLFLAPDRVLHNGLAKRPGKRPDKTDRPDREQFGATKVVDGTRFITELIDDLESLPNEELNVPFREWRDTLQHWQARREALGLKPMLVRRVDHTMAAAFDFLQGETGLDTQVLGPIVETVGNKPGLRFLKAPPNTAELHLQEEVGATGSDSASHTINGHSVAFRMQYGNVRIMLTGDMNHESMNRLRHAIPEAQLRAEVLKTPHHGSADFDFKFLKAVSPVVSMISSGDEDTSKEYIHPRATLVSALGRASRGDTGIVFITELAAFFAVRGYATEVDPSNAARKKAFFAFERTNFGIIHVRSDGERVLAFTHSGKRGMNEAYGFRVDGQGKIKVAPRLTTVR</sequence>
<dbReference type="InterPro" id="IPR001279">
    <property type="entry name" value="Metallo-B-lactamas"/>
</dbReference>
<keyword evidence="4" id="KW-1185">Reference proteome</keyword>
<dbReference type="PANTHER" id="PTHR30619:SF1">
    <property type="entry name" value="RECOMBINATION PROTEIN 2"/>
    <property type="match status" value="1"/>
</dbReference>
<feature type="compositionally biased region" description="Basic and acidic residues" evidence="1">
    <location>
        <begin position="187"/>
        <end position="199"/>
    </location>
</feature>
<evidence type="ECO:0000259" key="2">
    <source>
        <dbReference type="Pfam" id="PF00753"/>
    </source>
</evidence>
<accession>A0A2P1PQP1</accession>
<gene>
    <name evidence="3" type="ORF">C7S18_08155</name>
</gene>
<dbReference type="Pfam" id="PF00753">
    <property type="entry name" value="Lactamase_B"/>
    <property type="match status" value="1"/>
</dbReference>
<protein>
    <submittedName>
        <fullName evidence="3">Competence protein</fullName>
    </submittedName>
</protein>
<proteinExistence type="predicted"/>
<evidence type="ECO:0000313" key="4">
    <source>
        <dbReference type="Proteomes" id="UP000241074"/>
    </source>
</evidence>
<dbReference type="Gene3D" id="3.60.15.10">
    <property type="entry name" value="Ribonuclease Z/Hydroxyacylglutathione hydrolase-like"/>
    <property type="match status" value="1"/>
</dbReference>
<name>A0A2P1PQP1_9GAMM</name>
<dbReference type="Proteomes" id="UP000241074">
    <property type="component" value="Chromosome"/>
</dbReference>
<dbReference type="OrthoDB" id="418728at2"/>
<dbReference type="KEGG" id="xba:C7S18_08155"/>
<dbReference type="InterPro" id="IPR052159">
    <property type="entry name" value="Competence_DNA_uptake"/>
</dbReference>
<organism evidence="3 4">
    <name type="scientific">Ahniella affigens</name>
    <dbReference type="NCBI Taxonomy" id="2021234"/>
    <lineage>
        <taxon>Bacteria</taxon>
        <taxon>Pseudomonadati</taxon>
        <taxon>Pseudomonadota</taxon>
        <taxon>Gammaproteobacteria</taxon>
        <taxon>Lysobacterales</taxon>
        <taxon>Rhodanobacteraceae</taxon>
        <taxon>Ahniella</taxon>
    </lineage>
</organism>
<dbReference type="RefSeq" id="WP_106891090.1">
    <property type="nucleotide sequence ID" value="NZ_CP027860.1"/>
</dbReference>
<feature type="domain" description="Metallo-beta-lactamase" evidence="2">
    <location>
        <begin position="96"/>
        <end position="196"/>
    </location>
</feature>
<evidence type="ECO:0000313" key="3">
    <source>
        <dbReference type="EMBL" id="AVP97166.1"/>
    </source>
</evidence>
<reference evidence="3 4" key="2">
    <citation type="submission" date="2018-03" db="EMBL/GenBank/DDBJ databases">
        <authorList>
            <person name="Keele B.F."/>
        </authorList>
    </citation>
    <scope>NUCLEOTIDE SEQUENCE [LARGE SCALE GENOMIC DNA]</scope>
    <source>
        <strain evidence="3 4">D13</strain>
    </source>
</reference>
<dbReference type="SUPFAM" id="SSF56281">
    <property type="entry name" value="Metallo-hydrolase/oxidoreductase"/>
    <property type="match status" value="1"/>
</dbReference>
<feature type="region of interest" description="Disordered" evidence="1">
    <location>
        <begin position="180"/>
        <end position="199"/>
    </location>
</feature>
<reference evidence="3 4" key="1">
    <citation type="submission" date="2018-03" db="EMBL/GenBank/DDBJ databases">
        <title>Ahniella affigens gen. nov., sp. nov., a gammaproteobacterium isolated from sandy soil near a stream.</title>
        <authorList>
            <person name="Ko Y."/>
            <person name="Kim J.-H."/>
        </authorList>
    </citation>
    <scope>NUCLEOTIDE SEQUENCE [LARGE SCALE GENOMIC DNA]</scope>
    <source>
        <strain evidence="3 4">D13</strain>
    </source>
</reference>